<gene>
    <name evidence="2" type="ORF">BSTOLATCC_MIC270</name>
</gene>
<proteinExistence type="predicted"/>
<evidence type="ECO:0000313" key="3">
    <source>
        <dbReference type="Proteomes" id="UP001162131"/>
    </source>
</evidence>
<dbReference type="Proteomes" id="UP001162131">
    <property type="component" value="Unassembled WGS sequence"/>
</dbReference>
<protein>
    <submittedName>
        <fullName evidence="2">Uncharacterized protein</fullName>
    </submittedName>
</protein>
<evidence type="ECO:0000256" key="1">
    <source>
        <dbReference type="SAM" id="Coils"/>
    </source>
</evidence>
<keyword evidence="3" id="KW-1185">Reference proteome</keyword>
<keyword evidence="1" id="KW-0175">Coiled coil</keyword>
<dbReference type="AlphaFoldDB" id="A0AAU9IP62"/>
<feature type="coiled-coil region" evidence="1">
    <location>
        <begin position="374"/>
        <end position="401"/>
    </location>
</feature>
<accession>A0AAU9IP62</accession>
<sequence length="411" mass="47403">MSGIHSKSVMLTQNQSINTSKLSSQHRDLSQPRAYRCDHNILENSIQSVKSFDSKQPVSTSRRSCTPNFGIEQSERYTSRQALNHQFEPLSSSRQATRNMSGLLGYPESNEELQTFGNSKKPRIPKLPLDSLLEEDSEQASLNLSAIGCEISSKNQQPVTIAGEDESFQLIKMLEQEAEKEWENNTLQLSPVANQKTYSRLDESSIIGPQCKVLIDKPLQCSTENKENNIPRNINSEVKALLRKQAQKYDKALIILQTQFISYKENAEKQIFMLQQEMASLKTQVNPMENFKEKLIDVFKTQLNTVKNAYAEKFENCMKDVEAKLVEGEQHKKYSQKKMEELRKEYDLKLQINEQSIFTLKKQNEDLKDQLGKIGGGEKDYEELLNENKKLREELTGLWKDYGRRRLKYQV</sequence>
<name>A0AAU9IP62_9CILI</name>
<organism evidence="2 3">
    <name type="scientific">Blepharisma stoltei</name>
    <dbReference type="NCBI Taxonomy" id="1481888"/>
    <lineage>
        <taxon>Eukaryota</taxon>
        <taxon>Sar</taxon>
        <taxon>Alveolata</taxon>
        <taxon>Ciliophora</taxon>
        <taxon>Postciliodesmatophora</taxon>
        <taxon>Heterotrichea</taxon>
        <taxon>Heterotrichida</taxon>
        <taxon>Blepharismidae</taxon>
        <taxon>Blepharisma</taxon>
    </lineage>
</organism>
<comment type="caution">
    <text evidence="2">The sequence shown here is derived from an EMBL/GenBank/DDBJ whole genome shotgun (WGS) entry which is preliminary data.</text>
</comment>
<reference evidence="2" key="1">
    <citation type="submission" date="2021-09" db="EMBL/GenBank/DDBJ databases">
        <authorList>
            <consortium name="AG Swart"/>
            <person name="Singh M."/>
            <person name="Singh A."/>
            <person name="Seah K."/>
            <person name="Emmerich C."/>
        </authorList>
    </citation>
    <scope>NUCLEOTIDE SEQUENCE</scope>
    <source>
        <strain evidence="2">ATCC30299</strain>
    </source>
</reference>
<dbReference type="EMBL" id="CAJZBQ010000001">
    <property type="protein sequence ID" value="CAG9310058.1"/>
    <property type="molecule type" value="Genomic_DNA"/>
</dbReference>
<evidence type="ECO:0000313" key="2">
    <source>
        <dbReference type="EMBL" id="CAG9310058.1"/>
    </source>
</evidence>